<feature type="domain" description="J" evidence="1">
    <location>
        <begin position="46"/>
        <end position="115"/>
    </location>
</feature>
<dbReference type="CDD" id="cd06257">
    <property type="entry name" value="DnaJ"/>
    <property type="match status" value="1"/>
</dbReference>
<dbReference type="InterPro" id="IPR036869">
    <property type="entry name" value="J_dom_sf"/>
</dbReference>
<evidence type="ECO:0000313" key="3">
    <source>
        <dbReference type="Proteomes" id="UP000734854"/>
    </source>
</evidence>
<reference evidence="2 3" key="1">
    <citation type="submission" date="2020-08" db="EMBL/GenBank/DDBJ databases">
        <title>Plant Genome Project.</title>
        <authorList>
            <person name="Zhang R.-G."/>
        </authorList>
    </citation>
    <scope>NUCLEOTIDE SEQUENCE [LARGE SCALE GENOMIC DNA]</scope>
    <source>
        <tissue evidence="2">Rhizome</tissue>
    </source>
</reference>
<dbReference type="PANTHER" id="PTHR45286">
    <property type="entry name" value="CHAPERONE DNAJ-DOMAIN SUPERFAMILY PROTEIN"/>
    <property type="match status" value="1"/>
</dbReference>
<dbReference type="Gene3D" id="1.10.287.110">
    <property type="entry name" value="DnaJ domain"/>
    <property type="match status" value="1"/>
</dbReference>
<accession>A0A8J5G7Q2</accession>
<keyword evidence="3" id="KW-1185">Reference proteome</keyword>
<dbReference type="PROSITE" id="PS50076">
    <property type="entry name" value="DNAJ_2"/>
    <property type="match status" value="1"/>
</dbReference>
<dbReference type="Pfam" id="PF00226">
    <property type="entry name" value="DnaJ"/>
    <property type="match status" value="1"/>
</dbReference>
<comment type="caution">
    <text evidence="2">The sequence shown here is derived from an EMBL/GenBank/DDBJ whole genome shotgun (WGS) entry which is preliminary data.</text>
</comment>
<gene>
    <name evidence="2" type="ORF">ZIOFF_048403</name>
</gene>
<protein>
    <recommendedName>
        <fullName evidence="1">J domain-containing protein</fullName>
    </recommendedName>
</protein>
<organism evidence="2 3">
    <name type="scientific">Zingiber officinale</name>
    <name type="common">Ginger</name>
    <name type="synonym">Amomum zingiber</name>
    <dbReference type="NCBI Taxonomy" id="94328"/>
    <lineage>
        <taxon>Eukaryota</taxon>
        <taxon>Viridiplantae</taxon>
        <taxon>Streptophyta</taxon>
        <taxon>Embryophyta</taxon>
        <taxon>Tracheophyta</taxon>
        <taxon>Spermatophyta</taxon>
        <taxon>Magnoliopsida</taxon>
        <taxon>Liliopsida</taxon>
        <taxon>Zingiberales</taxon>
        <taxon>Zingiberaceae</taxon>
        <taxon>Zingiber</taxon>
    </lineage>
</organism>
<dbReference type="SUPFAM" id="SSF46565">
    <property type="entry name" value="Chaperone J-domain"/>
    <property type="match status" value="1"/>
</dbReference>
<dbReference type="PRINTS" id="PR00625">
    <property type="entry name" value="JDOMAIN"/>
</dbReference>
<dbReference type="SMART" id="SM00271">
    <property type="entry name" value="DnaJ"/>
    <property type="match status" value="1"/>
</dbReference>
<dbReference type="InterPro" id="IPR001623">
    <property type="entry name" value="DnaJ_domain"/>
</dbReference>
<dbReference type="EMBL" id="JACMSC010000013">
    <property type="protein sequence ID" value="KAG6493420.1"/>
    <property type="molecule type" value="Genomic_DNA"/>
</dbReference>
<dbReference type="Proteomes" id="UP000734854">
    <property type="component" value="Unassembled WGS sequence"/>
</dbReference>
<evidence type="ECO:0000313" key="2">
    <source>
        <dbReference type="EMBL" id="KAG6493420.1"/>
    </source>
</evidence>
<proteinExistence type="predicted"/>
<evidence type="ECO:0000259" key="1">
    <source>
        <dbReference type="PROSITE" id="PS50076"/>
    </source>
</evidence>
<dbReference type="GO" id="GO:0005783">
    <property type="term" value="C:endoplasmic reticulum"/>
    <property type="evidence" value="ECO:0007669"/>
    <property type="project" value="UniProtKB-ARBA"/>
</dbReference>
<name>A0A8J5G7Q2_ZINOF</name>
<dbReference type="AlphaFoldDB" id="A0A8J5G7Q2"/>
<sequence length="518" mass="58693">MAMEFRALDLRRILRLVASTAPLGGRWKRLLSTADAGASGEFHSGSAYEVLGVPESSSFAEIKASFRKLAKETHPDMVASGSPDDAAASDRFLHVLAAYEILSDSKKRADYDSYLLAQRQTFQKRCGFASPIYSQSSSLTMARHSNVVEWLKWYRLVVDDIIMERRVATGTSYFDKLENEFYSAIRMAYYGPPIESIDLLPDCFEAEERSGYETSEVLQLVSGRDLFGIVNLVDRLPELSYIFHEKITNFDYSMVHGAHEDVEQSIVEGKVAHSRNANISGTEMAQSSVSESDAYKDLELHIFGRVVAVANRSQRCKCIDLPIVDSEDHIHIFLPTDGAKNSASSGSSGSRTLLGIVTGLGTSTEEDSCSVYNRTGVKTHVIMKHRTLLIEYIYATPVVEQIIDKVTGGTIDNKNFFLITSLLDSIYWLFEPRCSLHDIGGWYIETYGRNKKGKTILSRRQWDGMIEHPEKRLHPAIYLIALAYRTLDLEHAKRSQRKIKDFFEPYYFSIRRWWQQMT</sequence>
<dbReference type="PANTHER" id="PTHR45286:SF1">
    <property type="entry name" value="CHAPERONE DNAJ-DOMAIN SUPERFAMILY PROTEIN"/>
    <property type="match status" value="1"/>
</dbReference>